<reference evidence="6" key="1">
    <citation type="journal article" date="2019" name="Int. J. Syst. Evol. Microbiol.">
        <title>The Global Catalogue of Microorganisms (GCM) 10K type strain sequencing project: providing services to taxonomists for standard genome sequencing and annotation.</title>
        <authorList>
            <consortium name="The Broad Institute Genomics Platform"/>
            <consortium name="The Broad Institute Genome Sequencing Center for Infectious Disease"/>
            <person name="Wu L."/>
            <person name="Ma J."/>
        </authorList>
    </citation>
    <scope>NUCLEOTIDE SEQUENCE [LARGE SCALE GENOMIC DNA]</scope>
    <source>
        <strain evidence="6">IBRC-M 10703</strain>
    </source>
</reference>
<evidence type="ECO:0000313" key="6">
    <source>
        <dbReference type="Proteomes" id="UP001595772"/>
    </source>
</evidence>
<dbReference type="Pfam" id="PF02630">
    <property type="entry name" value="SCO1-SenC"/>
    <property type="match status" value="1"/>
</dbReference>
<dbReference type="SUPFAM" id="SSF52833">
    <property type="entry name" value="Thioredoxin-like"/>
    <property type="match status" value="1"/>
</dbReference>
<dbReference type="EMBL" id="JBHSAO010000008">
    <property type="protein sequence ID" value="MFC4024261.1"/>
    <property type="molecule type" value="Genomic_DNA"/>
</dbReference>
<proteinExistence type="inferred from homology"/>
<keyword evidence="6" id="KW-1185">Reference proteome</keyword>
<dbReference type="InterPro" id="IPR036249">
    <property type="entry name" value="Thioredoxin-like_sf"/>
</dbReference>
<accession>A0ABV8GZA4</accession>
<dbReference type="RefSeq" id="WP_379496762.1">
    <property type="nucleotide sequence ID" value="NZ_JBHSAO010000008.1"/>
</dbReference>
<dbReference type="Proteomes" id="UP001595772">
    <property type="component" value="Unassembled WGS sequence"/>
</dbReference>
<name>A0ABV8GZA4_9BACI</name>
<dbReference type="PANTHER" id="PTHR12151">
    <property type="entry name" value="ELECTRON TRANSPORT PROTIN SCO1/SENC FAMILY MEMBER"/>
    <property type="match status" value="1"/>
</dbReference>
<keyword evidence="3" id="KW-0732">Signal</keyword>
<feature type="signal peptide" evidence="3">
    <location>
        <begin position="1"/>
        <end position="18"/>
    </location>
</feature>
<dbReference type="CDD" id="cd02968">
    <property type="entry name" value="SCO"/>
    <property type="match status" value="1"/>
</dbReference>
<feature type="domain" description="Thioredoxin" evidence="4">
    <location>
        <begin position="24"/>
        <end position="189"/>
    </location>
</feature>
<dbReference type="InterPro" id="IPR013766">
    <property type="entry name" value="Thioredoxin_domain"/>
</dbReference>
<keyword evidence="2" id="KW-0186">Copper</keyword>
<evidence type="ECO:0000313" key="5">
    <source>
        <dbReference type="EMBL" id="MFC4024261.1"/>
    </source>
</evidence>
<gene>
    <name evidence="5" type="ORF">ACFOUV_10695</name>
</gene>
<dbReference type="PROSITE" id="PS51352">
    <property type="entry name" value="THIOREDOXIN_2"/>
    <property type="match status" value="1"/>
</dbReference>
<comment type="similarity">
    <text evidence="1">Belongs to the SCO1/2 family.</text>
</comment>
<dbReference type="PANTHER" id="PTHR12151:SF25">
    <property type="entry name" value="LINALOOL DEHYDRATASE_ISOMERASE DOMAIN-CONTAINING PROTEIN"/>
    <property type="match status" value="1"/>
</dbReference>
<dbReference type="PROSITE" id="PS51257">
    <property type="entry name" value="PROKAR_LIPOPROTEIN"/>
    <property type="match status" value="1"/>
</dbReference>
<evidence type="ECO:0000256" key="3">
    <source>
        <dbReference type="SAM" id="SignalP"/>
    </source>
</evidence>
<organism evidence="5 6">
    <name type="scientific">Oceanobacillus longus</name>
    <dbReference type="NCBI Taxonomy" id="930120"/>
    <lineage>
        <taxon>Bacteria</taxon>
        <taxon>Bacillati</taxon>
        <taxon>Bacillota</taxon>
        <taxon>Bacilli</taxon>
        <taxon>Bacillales</taxon>
        <taxon>Bacillaceae</taxon>
        <taxon>Oceanobacillus</taxon>
    </lineage>
</organism>
<evidence type="ECO:0000256" key="1">
    <source>
        <dbReference type="ARBA" id="ARBA00010996"/>
    </source>
</evidence>
<dbReference type="Gene3D" id="3.40.30.10">
    <property type="entry name" value="Glutaredoxin"/>
    <property type="match status" value="1"/>
</dbReference>
<feature type="chain" id="PRO_5047460366" evidence="3">
    <location>
        <begin position="19"/>
        <end position="189"/>
    </location>
</feature>
<sequence length="189" mass="21192">MKYLFLILTLSIFLTACGDYPIETTMSQDVEAFEFTTQDNDKLSLNDLEGEWWIADFIFTNCTTVCLPMTSNMASLQTKLNEEDIDAQLVSFSVDPDYDSPEVLKAYGKSYNADFSNWTFLTGYDFNTIKELSIKSFKNLVAEAPDGTDQVTHGTSFFLVSPEGKVIKNYSGVESAAIDTIVQDLKEVQ</sequence>
<dbReference type="InterPro" id="IPR003782">
    <property type="entry name" value="SCO1/SenC"/>
</dbReference>
<evidence type="ECO:0000259" key="4">
    <source>
        <dbReference type="PROSITE" id="PS51352"/>
    </source>
</evidence>
<comment type="caution">
    <text evidence="5">The sequence shown here is derived from an EMBL/GenBank/DDBJ whole genome shotgun (WGS) entry which is preliminary data.</text>
</comment>
<protein>
    <submittedName>
        <fullName evidence="5">SCO family protein</fullName>
    </submittedName>
</protein>
<evidence type="ECO:0000256" key="2">
    <source>
        <dbReference type="ARBA" id="ARBA00023008"/>
    </source>
</evidence>